<sequence>MKQILTNKKTKIIMDEKSKIIVAALAGAVVGAGVSLLLAPASGKETRDAIAQKFGEATDATKEALNTAKDAVVEKSDELLKKAQLKS</sequence>
<accession>A0A2U2XGR7</accession>
<protein>
    <recommendedName>
        <fullName evidence="3">YtxH domain-containing protein</fullName>
    </recommendedName>
</protein>
<keyword evidence="2" id="KW-1185">Reference proteome</keyword>
<gene>
    <name evidence="1" type="ORF">DIT68_01425</name>
</gene>
<dbReference type="PANTHER" id="PTHR35792:SF2">
    <property type="entry name" value="GENERAL STRESS PROTEIN"/>
    <property type="match status" value="1"/>
</dbReference>
<dbReference type="Proteomes" id="UP000245370">
    <property type="component" value="Unassembled WGS sequence"/>
</dbReference>
<dbReference type="AlphaFoldDB" id="A0A2U2XGR7"/>
<evidence type="ECO:0000313" key="1">
    <source>
        <dbReference type="EMBL" id="PWH86947.1"/>
    </source>
</evidence>
<evidence type="ECO:0000313" key="2">
    <source>
        <dbReference type="Proteomes" id="UP000245370"/>
    </source>
</evidence>
<proteinExistence type="predicted"/>
<dbReference type="RefSeq" id="WP_109358025.1">
    <property type="nucleotide sequence ID" value="NZ_QFRJ01000001.1"/>
</dbReference>
<dbReference type="PANTHER" id="PTHR35792">
    <property type="entry name" value="GENERAL STRESS PROTEIN"/>
    <property type="match status" value="1"/>
</dbReference>
<organism evidence="1 2">
    <name type="scientific">Brumimicrobium oceani</name>
    <dbReference type="NCBI Taxonomy" id="2100725"/>
    <lineage>
        <taxon>Bacteria</taxon>
        <taxon>Pseudomonadati</taxon>
        <taxon>Bacteroidota</taxon>
        <taxon>Flavobacteriia</taxon>
        <taxon>Flavobacteriales</taxon>
        <taxon>Crocinitomicaceae</taxon>
        <taxon>Brumimicrobium</taxon>
    </lineage>
</organism>
<evidence type="ECO:0008006" key="3">
    <source>
        <dbReference type="Google" id="ProtNLM"/>
    </source>
</evidence>
<dbReference type="EMBL" id="QFRJ01000001">
    <property type="protein sequence ID" value="PWH86947.1"/>
    <property type="molecule type" value="Genomic_DNA"/>
</dbReference>
<dbReference type="Pfam" id="PF12732">
    <property type="entry name" value="YtxH"/>
    <property type="match status" value="1"/>
</dbReference>
<comment type="caution">
    <text evidence="1">The sequence shown here is derived from an EMBL/GenBank/DDBJ whole genome shotgun (WGS) entry which is preliminary data.</text>
</comment>
<name>A0A2U2XGR7_9FLAO</name>
<reference evidence="1 2" key="1">
    <citation type="submission" date="2018-05" db="EMBL/GenBank/DDBJ databases">
        <title>Brumimicrobium oceani sp. nov., isolated from coastal sediment.</title>
        <authorList>
            <person name="Kou Y."/>
        </authorList>
    </citation>
    <scope>NUCLEOTIDE SEQUENCE [LARGE SCALE GENOMIC DNA]</scope>
    <source>
        <strain evidence="1 2">C305</strain>
    </source>
</reference>
<dbReference type="OrthoDB" id="1467901at2"/>
<dbReference type="InterPro" id="IPR024623">
    <property type="entry name" value="YtxH"/>
</dbReference>
<dbReference type="InterPro" id="IPR052928">
    <property type="entry name" value="Desiccation-related_membrane"/>
</dbReference>
<reference evidence="1 2" key="2">
    <citation type="submission" date="2018-05" db="EMBL/GenBank/DDBJ databases">
        <authorList>
            <person name="Lanie J.A."/>
            <person name="Ng W.-L."/>
            <person name="Kazmierczak K.M."/>
            <person name="Andrzejewski T.M."/>
            <person name="Davidsen T.M."/>
            <person name="Wayne K.J."/>
            <person name="Tettelin H."/>
            <person name="Glass J.I."/>
            <person name="Rusch D."/>
            <person name="Podicherti R."/>
            <person name="Tsui H.-C.T."/>
            <person name="Winkler M.E."/>
        </authorList>
    </citation>
    <scope>NUCLEOTIDE SEQUENCE [LARGE SCALE GENOMIC DNA]</scope>
    <source>
        <strain evidence="1 2">C305</strain>
    </source>
</reference>